<evidence type="ECO:0000256" key="1">
    <source>
        <dbReference type="ARBA" id="ARBA00023015"/>
    </source>
</evidence>
<dbReference type="Pfam" id="PF01037">
    <property type="entry name" value="AsnC_trans_reg"/>
    <property type="match status" value="1"/>
</dbReference>
<dbReference type="InterPro" id="IPR000485">
    <property type="entry name" value="AsnC-type_HTH_dom"/>
</dbReference>
<comment type="caution">
    <text evidence="5">The sequence shown here is derived from an EMBL/GenBank/DDBJ whole genome shotgun (WGS) entry which is preliminary data.</text>
</comment>
<evidence type="ECO:0000256" key="3">
    <source>
        <dbReference type="ARBA" id="ARBA00023163"/>
    </source>
</evidence>
<dbReference type="InterPro" id="IPR036388">
    <property type="entry name" value="WH-like_DNA-bd_sf"/>
</dbReference>
<dbReference type="InterPro" id="IPR011008">
    <property type="entry name" value="Dimeric_a/b-barrel"/>
</dbReference>
<dbReference type="InterPro" id="IPR019887">
    <property type="entry name" value="Tscrpt_reg_AsnC/Lrp_C"/>
</dbReference>
<evidence type="ECO:0000313" key="5">
    <source>
        <dbReference type="EMBL" id="PSN82566.1"/>
    </source>
</evidence>
<dbReference type="InterPro" id="IPR036390">
    <property type="entry name" value="WH_DNA-bd_sf"/>
</dbReference>
<name>A0A2R6A844_9ARCH</name>
<gene>
    <name evidence="5" type="ORF">B9Q01_07620</name>
</gene>
<dbReference type="SMART" id="SM00344">
    <property type="entry name" value="HTH_ASNC"/>
    <property type="match status" value="1"/>
</dbReference>
<dbReference type="GO" id="GO:0005829">
    <property type="term" value="C:cytosol"/>
    <property type="evidence" value="ECO:0007669"/>
    <property type="project" value="TreeGrafter"/>
</dbReference>
<dbReference type="PROSITE" id="PS50956">
    <property type="entry name" value="HTH_ASNC_2"/>
    <property type="match status" value="1"/>
</dbReference>
<dbReference type="SUPFAM" id="SSF46785">
    <property type="entry name" value="Winged helix' DNA-binding domain"/>
    <property type="match status" value="1"/>
</dbReference>
<dbReference type="PANTHER" id="PTHR30154">
    <property type="entry name" value="LEUCINE-RESPONSIVE REGULATORY PROTEIN"/>
    <property type="match status" value="1"/>
</dbReference>
<dbReference type="Gene3D" id="3.30.70.920">
    <property type="match status" value="1"/>
</dbReference>
<dbReference type="GO" id="GO:0043200">
    <property type="term" value="P:response to amino acid"/>
    <property type="evidence" value="ECO:0007669"/>
    <property type="project" value="TreeGrafter"/>
</dbReference>
<dbReference type="AlphaFoldDB" id="A0A2R6A844"/>
<evidence type="ECO:0000256" key="2">
    <source>
        <dbReference type="ARBA" id="ARBA00023125"/>
    </source>
</evidence>
<sequence length="137" mass="15296">MDSLDQKILELLKQDSRLPFVEIASRVGLSESAVRRRVANLVKSGVIKKFTVELAETQNMRAITFVSINPSVPTSEVSQKIKEMNGVEVVYETTGEFDIIAVIIGTNIAEINRVIEEIRRIPGVIDTNTSIILRTIR</sequence>
<dbReference type="Proteomes" id="UP000240880">
    <property type="component" value="Unassembled WGS sequence"/>
</dbReference>
<dbReference type="PANTHER" id="PTHR30154:SF50">
    <property type="entry name" value="TRANSCRIPTIONAL REGULATOR, ASNC FAMILY"/>
    <property type="match status" value="1"/>
</dbReference>
<dbReference type="InterPro" id="IPR011991">
    <property type="entry name" value="ArsR-like_HTH"/>
</dbReference>
<dbReference type="PROSITE" id="PS00519">
    <property type="entry name" value="HTH_ASNC_1"/>
    <property type="match status" value="1"/>
</dbReference>
<evidence type="ECO:0000313" key="6">
    <source>
        <dbReference type="Proteomes" id="UP000240880"/>
    </source>
</evidence>
<dbReference type="EMBL" id="NEXC01000065">
    <property type="protein sequence ID" value="PSN82566.1"/>
    <property type="molecule type" value="Genomic_DNA"/>
</dbReference>
<accession>A0A2R6A844</accession>
<dbReference type="InterPro" id="IPR019885">
    <property type="entry name" value="Tscrpt_reg_HTH_AsnC-type_CS"/>
</dbReference>
<proteinExistence type="predicted"/>
<keyword evidence="1" id="KW-0805">Transcription regulation</keyword>
<dbReference type="Pfam" id="PF13404">
    <property type="entry name" value="HTH_AsnC-type"/>
    <property type="match status" value="1"/>
</dbReference>
<feature type="domain" description="HTH asnC-type" evidence="4">
    <location>
        <begin position="1"/>
        <end position="61"/>
    </location>
</feature>
<evidence type="ECO:0000259" key="4">
    <source>
        <dbReference type="PROSITE" id="PS50956"/>
    </source>
</evidence>
<keyword evidence="3" id="KW-0804">Transcription</keyword>
<dbReference type="Gene3D" id="1.10.10.10">
    <property type="entry name" value="Winged helix-like DNA-binding domain superfamily/Winged helix DNA-binding domain"/>
    <property type="match status" value="1"/>
</dbReference>
<dbReference type="NCBIfam" id="NF040947">
    <property type="entry name" value="trans_reg_LysM"/>
    <property type="match status" value="1"/>
</dbReference>
<dbReference type="InterPro" id="IPR019888">
    <property type="entry name" value="Tscrpt_reg_AsnC-like"/>
</dbReference>
<dbReference type="CDD" id="cd00090">
    <property type="entry name" value="HTH_ARSR"/>
    <property type="match status" value="1"/>
</dbReference>
<dbReference type="PRINTS" id="PR00033">
    <property type="entry name" value="HTHASNC"/>
</dbReference>
<dbReference type="InterPro" id="IPR053483">
    <property type="entry name" value="HTH-Lysine_Regulator"/>
</dbReference>
<reference evidence="5 6" key="1">
    <citation type="submission" date="2017-04" db="EMBL/GenBank/DDBJ databases">
        <title>Novel microbial lineages endemic to geothermal iron-oxide mats fill important gaps in the evolutionary history of Archaea.</title>
        <authorList>
            <person name="Jay Z.J."/>
            <person name="Beam J.P."/>
            <person name="Dlakic M."/>
            <person name="Rusch D.B."/>
            <person name="Kozubal M.A."/>
            <person name="Inskeep W.P."/>
        </authorList>
    </citation>
    <scope>NUCLEOTIDE SEQUENCE [LARGE SCALE GENOMIC DNA]</scope>
    <source>
        <strain evidence="5">OSP_D</strain>
    </source>
</reference>
<organism evidence="5 6">
    <name type="scientific">Candidatus Marsarchaeota G1 archaeon OSP_D</name>
    <dbReference type="NCBI Taxonomy" id="1978155"/>
    <lineage>
        <taxon>Archaea</taxon>
        <taxon>Candidatus Marsarchaeota</taxon>
        <taxon>Candidatus Marsarchaeota group 1</taxon>
    </lineage>
</organism>
<dbReference type="SUPFAM" id="SSF54909">
    <property type="entry name" value="Dimeric alpha+beta barrel"/>
    <property type="match status" value="1"/>
</dbReference>
<keyword evidence="2" id="KW-0238">DNA-binding</keyword>
<protein>
    <submittedName>
        <fullName evidence="5">Transcriptional regulator</fullName>
    </submittedName>
</protein>
<dbReference type="GO" id="GO:0043565">
    <property type="term" value="F:sequence-specific DNA binding"/>
    <property type="evidence" value="ECO:0007669"/>
    <property type="project" value="InterPro"/>
</dbReference>